<evidence type="ECO:0000313" key="2">
    <source>
        <dbReference type="Proteomes" id="UP000600080"/>
    </source>
</evidence>
<accession>A0ABQ2JNA9</accession>
<dbReference type="Proteomes" id="UP000600080">
    <property type="component" value="Unassembled WGS sequence"/>
</dbReference>
<name>A0ABQ2JNA9_9ACTN</name>
<comment type="caution">
    <text evidence="1">The sequence shown here is derived from an EMBL/GenBank/DDBJ whole genome shotgun (WGS) entry which is preliminary data.</text>
</comment>
<protein>
    <submittedName>
        <fullName evidence="1">Uncharacterized protein</fullName>
    </submittedName>
</protein>
<proteinExistence type="predicted"/>
<sequence>MMGKSGGGRPAFASACRDPQRALPLLPAPLRLLRTASASLPFSLAASFTAVTDAVVAAARRRSRPYAAPPFLEVSRAGRGTVLRRRERDCP</sequence>
<dbReference type="EMBL" id="BMND01000016">
    <property type="protein sequence ID" value="GGN49997.1"/>
    <property type="molecule type" value="Genomic_DNA"/>
</dbReference>
<gene>
    <name evidence="1" type="ORF">GCM10012285_38550</name>
</gene>
<keyword evidence="2" id="KW-1185">Reference proteome</keyword>
<evidence type="ECO:0000313" key="1">
    <source>
        <dbReference type="EMBL" id="GGN49997.1"/>
    </source>
</evidence>
<reference evidence="2" key="1">
    <citation type="journal article" date="2019" name="Int. J. Syst. Evol. Microbiol.">
        <title>The Global Catalogue of Microorganisms (GCM) 10K type strain sequencing project: providing services to taxonomists for standard genome sequencing and annotation.</title>
        <authorList>
            <consortium name="The Broad Institute Genomics Platform"/>
            <consortium name="The Broad Institute Genome Sequencing Center for Infectious Disease"/>
            <person name="Wu L."/>
            <person name="Ma J."/>
        </authorList>
    </citation>
    <scope>NUCLEOTIDE SEQUENCE [LARGE SCALE GENOMIC DNA]</scope>
    <source>
        <strain evidence="2">CGMCC 4.7323</strain>
    </source>
</reference>
<organism evidence="1 2">
    <name type="scientific">Streptomyces kronopolitis</name>
    <dbReference type="NCBI Taxonomy" id="1612435"/>
    <lineage>
        <taxon>Bacteria</taxon>
        <taxon>Bacillati</taxon>
        <taxon>Actinomycetota</taxon>
        <taxon>Actinomycetes</taxon>
        <taxon>Kitasatosporales</taxon>
        <taxon>Streptomycetaceae</taxon>
        <taxon>Streptomyces</taxon>
    </lineage>
</organism>